<protein>
    <submittedName>
        <fullName evidence="2">Uncharacterized protein</fullName>
    </submittedName>
</protein>
<organism evidence="2 3">
    <name type="scientific">Diploptera punctata</name>
    <name type="common">Pacific beetle cockroach</name>
    <dbReference type="NCBI Taxonomy" id="6984"/>
    <lineage>
        <taxon>Eukaryota</taxon>
        <taxon>Metazoa</taxon>
        <taxon>Ecdysozoa</taxon>
        <taxon>Arthropoda</taxon>
        <taxon>Hexapoda</taxon>
        <taxon>Insecta</taxon>
        <taxon>Pterygota</taxon>
        <taxon>Neoptera</taxon>
        <taxon>Polyneoptera</taxon>
        <taxon>Dictyoptera</taxon>
        <taxon>Blattodea</taxon>
        <taxon>Blaberoidea</taxon>
        <taxon>Blaberidae</taxon>
        <taxon>Diplopterinae</taxon>
        <taxon>Diploptera</taxon>
    </lineage>
</organism>
<dbReference type="EMBL" id="JASPKZ010006845">
    <property type="protein sequence ID" value="KAJ9586764.1"/>
    <property type="molecule type" value="Genomic_DNA"/>
</dbReference>
<evidence type="ECO:0000313" key="2">
    <source>
        <dbReference type="EMBL" id="KAJ9586764.1"/>
    </source>
</evidence>
<reference evidence="2" key="2">
    <citation type="submission" date="2023-05" db="EMBL/GenBank/DDBJ databases">
        <authorList>
            <person name="Fouks B."/>
        </authorList>
    </citation>
    <scope>NUCLEOTIDE SEQUENCE</scope>
    <source>
        <strain evidence="2">Stay&amp;Tobe</strain>
        <tissue evidence="2">Testes</tissue>
    </source>
</reference>
<comment type="caution">
    <text evidence="2">The sequence shown here is derived from an EMBL/GenBank/DDBJ whole genome shotgun (WGS) entry which is preliminary data.</text>
</comment>
<dbReference type="Proteomes" id="UP001233999">
    <property type="component" value="Unassembled WGS sequence"/>
</dbReference>
<dbReference type="AlphaFoldDB" id="A0AAD7ZTW1"/>
<gene>
    <name evidence="2" type="ORF">L9F63_019632</name>
</gene>
<proteinExistence type="predicted"/>
<name>A0AAD7ZTW1_DIPPU</name>
<accession>A0AAD7ZTW1</accession>
<sequence>MFLLSGIQWRSSESASTYYEHLRFERDTDTSQDPDDSGHFVDCDHYCDYGCDGDDCENDDCDGVCDDDDDDDDDEGNQNEAKELTGEEFDNLQHSEYIRLVDYYAFMSSFKRRMDQKTEKSVSERMAQRVSDEIRISPYATIFNKRK</sequence>
<evidence type="ECO:0000313" key="3">
    <source>
        <dbReference type="Proteomes" id="UP001233999"/>
    </source>
</evidence>
<keyword evidence="3" id="KW-1185">Reference proteome</keyword>
<evidence type="ECO:0000256" key="1">
    <source>
        <dbReference type="SAM" id="MobiDB-lite"/>
    </source>
</evidence>
<feature type="region of interest" description="Disordered" evidence="1">
    <location>
        <begin position="67"/>
        <end position="88"/>
    </location>
</feature>
<feature type="compositionally biased region" description="Acidic residues" evidence="1">
    <location>
        <begin position="67"/>
        <end position="77"/>
    </location>
</feature>
<reference evidence="2" key="1">
    <citation type="journal article" date="2023" name="IScience">
        <title>Live-bearing cockroach genome reveals convergent evolutionary mechanisms linked to viviparity in insects and beyond.</title>
        <authorList>
            <person name="Fouks B."/>
            <person name="Harrison M.C."/>
            <person name="Mikhailova A.A."/>
            <person name="Marchal E."/>
            <person name="English S."/>
            <person name="Carruthers M."/>
            <person name="Jennings E.C."/>
            <person name="Chiamaka E.L."/>
            <person name="Frigard R.A."/>
            <person name="Pippel M."/>
            <person name="Attardo G.M."/>
            <person name="Benoit J.B."/>
            <person name="Bornberg-Bauer E."/>
            <person name="Tobe S.S."/>
        </authorList>
    </citation>
    <scope>NUCLEOTIDE SEQUENCE</scope>
    <source>
        <strain evidence="2">Stay&amp;Tobe</strain>
    </source>
</reference>